<dbReference type="PANTHER" id="PTHR13847">
    <property type="entry name" value="SARCOSINE DEHYDROGENASE-RELATED"/>
    <property type="match status" value="1"/>
</dbReference>
<feature type="domain" description="FAD dependent oxidoreductase" evidence="2">
    <location>
        <begin position="4"/>
        <end position="394"/>
    </location>
</feature>
<keyword evidence="1" id="KW-0560">Oxidoreductase</keyword>
<accession>A0ABU9L1F9</accession>
<sequence>MKKCIVIGGGIIGLCTAYYLQKEGHQVIVIDQSNMDEGASYVNAGYISPSHIVPLSAPGVVKKGIQWMFDPASPFYVKPRLDNDFLRWAWAFNKSCTKEHVKRSIPVIRDIAVFSHELYEDIEKEAGMDFHFEKKGLLMLCKTQKMLEEEIKIAQLAREVDLQSQVLDKDELRVLEPAVSDDVIGATFYSCDSHTTPHEFMKQMKTHLLAKGVAIKSNEEVLDLEIKEGSITKIMTGQGSYMADEYILAAGSWTGLVAKKLGMRLLLQAGKGYRINVERETKITLPAILVEAKAAVTPMNGFTRFAGTMEINSINNEVNPVRVRAIAKAAHGYYQQVSITEDEMKNASSGLRPLSPDGLPYIGRTKKCSNLTIATGHAMMGWTMATGTGRLVSEIISNKKTSLDLYPFSPDRTF</sequence>
<dbReference type="Gene3D" id="3.50.50.60">
    <property type="entry name" value="FAD/NAD(P)-binding domain"/>
    <property type="match status" value="2"/>
</dbReference>
<evidence type="ECO:0000313" key="4">
    <source>
        <dbReference type="Proteomes" id="UP001474120"/>
    </source>
</evidence>
<evidence type="ECO:0000313" key="3">
    <source>
        <dbReference type="EMBL" id="MEL4456276.1"/>
    </source>
</evidence>
<evidence type="ECO:0000259" key="2">
    <source>
        <dbReference type="Pfam" id="PF01266"/>
    </source>
</evidence>
<dbReference type="Proteomes" id="UP001474120">
    <property type="component" value="Unassembled WGS sequence"/>
</dbReference>
<reference evidence="3 4" key="1">
    <citation type="submission" date="2024-04" db="EMBL/GenBank/DDBJ databases">
        <title>whole genome sequencing of Lutimonas vermicola strain IMCC1616.</title>
        <authorList>
            <person name="Bae S.S."/>
        </authorList>
    </citation>
    <scope>NUCLEOTIDE SEQUENCE [LARGE SCALE GENOMIC DNA]</scope>
    <source>
        <strain evidence="3 4">IMCC1616</strain>
    </source>
</reference>
<dbReference type="Gene3D" id="3.30.9.10">
    <property type="entry name" value="D-Amino Acid Oxidase, subunit A, domain 2"/>
    <property type="match status" value="1"/>
</dbReference>
<keyword evidence="4" id="KW-1185">Reference proteome</keyword>
<dbReference type="Pfam" id="PF01266">
    <property type="entry name" value="DAO"/>
    <property type="match status" value="1"/>
</dbReference>
<protein>
    <submittedName>
        <fullName evidence="3">FAD-dependent oxidoreductase</fullName>
    </submittedName>
</protein>
<dbReference type="InterPro" id="IPR036188">
    <property type="entry name" value="FAD/NAD-bd_sf"/>
</dbReference>
<dbReference type="SUPFAM" id="SSF54373">
    <property type="entry name" value="FAD-linked reductases, C-terminal domain"/>
    <property type="match status" value="1"/>
</dbReference>
<organism evidence="3 4">
    <name type="scientific">Lutimonas vermicola</name>
    <dbReference type="NCBI Taxonomy" id="414288"/>
    <lineage>
        <taxon>Bacteria</taxon>
        <taxon>Pseudomonadati</taxon>
        <taxon>Bacteroidota</taxon>
        <taxon>Flavobacteriia</taxon>
        <taxon>Flavobacteriales</taxon>
        <taxon>Flavobacteriaceae</taxon>
        <taxon>Lutimonas</taxon>
    </lineage>
</organism>
<evidence type="ECO:0000256" key="1">
    <source>
        <dbReference type="ARBA" id="ARBA00023002"/>
    </source>
</evidence>
<dbReference type="RefSeq" id="WP_342160364.1">
    <property type="nucleotide sequence ID" value="NZ_JBCDNA010000002.1"/>
</dbReference>
<name>A0ABU9L1F9_9FLAO</name>
<dbReference type="SUPFAM" id="SSF51905">
    <property type="entry name" value="FAD/NAD(P)-binding domain"/>
    <property type="match status" value="1"/>
</dbReference>
<dbReference type="EMBL" id="JBCDNA010000002">
    <property type="protein sequence ID" value="MEL4456276.1"/>
    <property type="molecule type" value="Genomic_DNA"/>
</dbReference>
<dbReference type="InterPro" id="IPR006076">
    <property type="entry name" value="FAD-dep_OxRdtase"/>
</dbReference>
<comment type="caution">
    <text evidence="3">The sequence shown here is derived from an EMBL/GenBank/DDBJ whole genome shotgun (WGS) entry which is preliminary data.</text>
</comment>
<gene>
    <name evidence="3" type="ORF">AABB81_10245</name>
</gene>
<proteinExistence type="predicted"/>
<dbReference type="PANTHER" id="PTHR13847:SF289">
    <property type="entry name" value="GLYCINE OXIDASE"/>
    <property type="match status" value="1"/>
</dbReference>